<accession>A0ABN9REH4</accession>
<feature type="region of interest" description="Disordered" evidence="1">
    <location>
        <begin position="1022"/>
        <end position="1076"/>
    </location>
</feature>
<feature type="compositionally biased region" description="Polar residues" evidence="1">
    <location>
        <begin position="177"/>
        <end position="188"/>
    </location>
</feature>
<evidence type="ECO:0000313" key="3">
    <source>
        <dbReference type="EMBL" id="CAK0817419.1"/>
    </source>
</evidence>
<sequence length="1076" mass="115167">MTVKRGPQAMPLLLGAALQRRAPCASDWLIGVAEGKSQGVADGGGNTGKGFQYGGYKYNYNSNCKEDAEARKVTGEMQQEAEAAMEVTKDGIQEEVIVGDGQVAARVRCFLAALAALVECRAPAWLQRLRRNAAPYASMQPSPGRSWRAPTHGRSARPSAGRTSVPFRRAPPALARNGSSPIAESQAQASGQGMVAGWSLAERQGGPAGAGWAPGLWQDPQQPGLLLEAFGVELQPRLRVLVGERGASKATCMEDLGVEVAAESPTECVAALGGELEVVEAVEADVGLICSAQSAAEVDGEDFRERGPDVGAGTASEFNVEDFLAEMFAVSGGEGGVRMGGVARVHERVGVDIEPASGYMASPRFSEGFHVEGEFPFRVGAARAARGTQAGPRSVLCLSGLLRGPSLVATAPARRVRDGSGPLTSGALAVVGMLRAARASLVLPHPSSSEIQLEKPRKTLQEHVPERPFVDKDPNAIAVKLRQLVTQSMSAPGAQPEVSWNAVAAQAINQTKEAPQALADRAVEPEWACREPLTRSVFVVCDFNFGDYDDIGFFVQDGQNPMLDGPRPPSAEHIVTGAFRRLALRNTLAIGNGRRRCELPRSRCPADADMPAAIPRDVVARPRIKEIVDGYAGQVQLAHHAPPDERKYFARILQAAANDVQRELLVAEGWTNGATALIWRRLARAWWRQNWRLALLAVSQNARAREPVQVDASSKSAATFEFAEFQRGPEDIRRMQLVATSRAAARDWSLLRDRSRSSARSVAARDAGRLLEVDGRELTATTAFSAARAWIWQVLESRRAPGSALPTLDVVDAVHAVGGAPPGAPAVDRASRCWVPLLFGLFGLAAVRPCFVRPVLYRWSTAVRLILLVPCAAGMFGNDLDVSDIHLLASPGNTAELREAFRKLVDLGVVVIASSGVVFVIVALGIVVASELHGSMLGMDVKQSAICCCGMAEKTSKAYMELDEAAKSLSVASRAVTHDSGPAVMAMEKTEEAMQLIKPLTDMSPTERLDTEGPIHVDMTESVQSATRREGRPTSSQSTAELLPAALTAPQVARRRAASPVTGRRRERETFRISFV</sequence>
<keyword evidence="4" id="KW-1185">Reference proteome</keyword>
<organism evidence="3 4">
    <name type="scientific">Prorocentrum cordatum</name>
    <dbReference type="NCBI Taxonomy" id="2364126"/>
    <lineage>
        <taxon>Eukaryota</taxon>
        <taxon>Sar</taxon>
        <taxon>Alveolata</taxon>
        <taxon>Dinophyceae</taxon>
        <taxon>Prorocentrales</taxon>
        <taxon>Prorocentraceae</taxon>
        <taxon>Prorocentrum</taxon>
    </lineage>
</organism>
<reference evidence="3" key="1">
    <citation type="submission" date="2023-10" db="EMBL/GenBank/DDBJ databases">
        <authorList>
            <person name="Chen Y."/>
            <person name="Shah S."/>
            <person name="Dougan E. K."/>
            <person name="Thang M."/>
            <person name="Chan C."/>
        </authorList>
    </citation>
    <scope>NUCLEOTIDE SEQUENCE [LARGE SCALE GENOMIC DNA]</scope>
</reference>
<keyword evidence="2" id="KW-1133">Transmembrane helix</keyword>
<proteinExistence type="predicted"/>
<evidence type="ECO:0000256" key="2">
    <source>
        <dbReference type="SAM" id="Phobius"/>
    </source>
</evidence>
<keyword evidence="2" id="KW-0812">Transmembrane</keyword>
<comment type="caution">
    <text evidence="3">The sequence shown here is derived from an EMBL/GenBank/DDBJ whole genome shotgun (WGS) entry which is preliminary data.</text>
</comment>
<feature type="compositionally biased region" description="Low complexity" evidence="1">
    <location>
        <begin position="1039"/>
        <end position="1050"/>
    </location>
</feature>
<dbReference type="Proteomes" id="UP001189429">
    <property type="component" value="Unassembled WGS sequence"/>
</dbReference>
<protein>
    <submittedName>
        <fullName evidence="3">Uncharacterized protein</fullName>
    </submittedName>
</protein>
<name>A0ABN9REH4_9DINO</name>
<feature type="region of interest" description="Disordered" evidence="1">
    <location>
        <begin position="135"/>
        <end position="188"/>
    </location>
</feature>
<dbReference type="EMBL" id="CAUYUJ010006458">
    <property type="protein sequence ID" value="CAK0817419.1"/>
    <property type="molecule type" value="Genomic_DNA"/>
</dbReference>
<feature type="compositionally biased region" description="Basic and acidic residues" evidence="1">
    <location>
        <begin position="1064"/>
        <end position="1076"/>
    </location>
</feature>
<feature type="transmembrane region" description="Helical" evidence="2">
    <location>
        <begin position="834"/>
        <end position="852"/>
    </location>
</feature>
<feature type="transmembrane region" description="Helical" evidence="2">
    <location>
        <begin position="907"/>
        <end position="929"/>
    </location>
</feature>
<evidence type="ECO:0000313" key="4">
    <source>
        <dbReference type="Proteomes" id="UP001189429"/>
    </source>
</evidence>
<gene>
    <name evidence="3" type="ORF">PCOR1329_LOCUS20052</name>
</gene>
<evidence type="ECO:0000256" key="1">
    <source>
        <dbReference type="SAM" id="MobiDB-lite"/>
    </source>
</evidence>
<keyword evidence="2" id="KW-0472">Membrane</keyword>